<gene>
    <name evidence="1" type="ORF">QFC24_004679</name>
</gene>
<accession>A0ACC2XBN1</accession>
<comment type="caution">
    <text evidence="1">The sequence shown here is derived from an EMBL/GenBank/DDBJ whole genome shotgun (WGS) entry which is preliminary data.</text>
</comment>
<evidence type="ECO:0000313" key="2">
    <source>
        <dbReference type="Proteomes" id="UP001234202"/>
    </source>
</evidence>
<protein>
    <submittedName>
        <fullName evidence="1">Uncharacterized protein</fullName>
    </submittedName>
</protein>
<name>A0ACC2XBN1_9TREE</name>
<reference evidence="1" key="1">
    <citation type="submission" date="2023-04" db="EMBL/GenBank/DDBJ databases">
        <title>Draft Genome sequencing of Naganishia species isolated from polar environments using Oxford Nanopore Technology.</title>
        <authorList>
            <person name="Leo P."/>
            <person name="Venkateswaran K."/>
        </authorList>
    </citation>
    <scope>NUCLEOTIDE SEQUENCE</scope>
    <source>
        <strain evidence="1">DBVPG 5303</strain>
    </source>
</reference>
<keyword evidence="2" id="KW-1185">Reference proteome</keyword>
<dbReference type="EMBL" id="JASBWV010000017">
    <property type="protein sequence ID" value="KAJ9121342.1"/>
    <property type="molecule type" value="Genomic_DNA"/>
</dbReference>
<dbReference type="Proteomes" id="UP001234202">
    <property type="component" value="Unassembled WGS sequence"/>
</dbReference>
<sequence length="180" mass="20987">MSHAEQTMRYDQQHRPSRSDPEYIRHPLGLPVSFARSYSTPTESSFPAEASDSLQQFASPHSKRNLFNSAAIYNSWIGSLHSTLSHHRRHSQQLEHLPVDLLPYRRPAYDRHPANQDHHYSLQREDARAYEDNAPARHHHSVTPQKGKKDPLLWRSSEMQQLRATQQTIMRIHARICRGE</sequence>
<evidence type="ECO:0000313" key="1">
    <source>
        <dbReference type="EMBL" id="KAJ9121342.1"/>
    </source>
</evidence>
<proteinExistence type="predicted"/>
<organism evidence="1 2">
    <name type="scientific">Naganishia onofrii</name>
    <dbReference type="NCBI Taxonomy" id="1851511"/>
    <lineage>
        <taxon>Eukaryota</taxon>
        <taxon>Fungi</taxon>
        <taxon>Dikarya</taxon>
        <taxon>Basidiomycota</taxon>
        <taxon>Agaricomycotina</taxon>
        <taxon>Tremellomycetes</taxon>
        <taxon>Filobasidiales</taxon>
        <taxon>Filobasidiaceae</taxon>
        <taxon>Naganishia</taxon>
    </lineage>
</organism>